<evidence type="ECO:0000313" key="6">
    <source>
        <dbReference type="EMBL" id="KAA2284197.1"/>
    </source>
</evidence>
<dbReference type="InterPro" id="IPR029787">
    <property type="entry name" value="Nucleotide_cyclase"/>
</dbReference>
<feature type="transmembrane region" description="Helical" evidence="3">
    <location>
        <begin position="272"/>
        <end position="292"/>
    </location>
</feature>
<reference evidence="6 7" key="1">
    <citation type="submission" date="2019-09" db="EMBL/GenBank/DDBJ databases">
        <title>Arenimonas chukotkensis sp. nov., a bacterium isolated from Chukotka hot spring, Arctic region, Russia.</title>
        <authorList>
            <person name="Zayulina K.S."/>
            <person name="Prokofeva M.I."/>
            <person name="Elcheninov A.G."/>
            <person name="Novikov A."/>
            <person name="Kochetkova T.V."/>
            <person name="Kublanov I.V."/>
        </authorList>
    </citation>
    <scope>NUCLEOTIDE SEQUENCE [LARGE SCALE GENOMIC DNA]</scope>
    <source>
        <strain evidence="6 7">3729k</strain>
    </source>
</reference>
<feature type="chain" id="PRO_5022798664" description="diguanylate cyclase" evidence="4">
    <location>
        <begin position="26"/>
        <end position="728"/>
    </location>
</feature>
<protein>
    <recommendedName>
        <fullName evidence="1">diguanylate cyclase</fullName>
        <ecNumber evidence="1">2.7.7.65</ecNumber>
    </recommendedName>
</protein>
<dbReference type="InterPro" id="IPR000160">
    <property type="entry name" value="GGDEF_dom"/>
</dbReference>
<dbReference type="EC" id="2.7.7.65" evidence="1"/>
<feature type="transmembrane region" description="Helical" evidence="3">
    <location>
        <begin position="179"/>
        <end position="196"/>
    </location>
</feature>
<evidence type="ECO:0000256" key="1">
    <source>
        <dbReference type="ARBA" id="ARBA00012528"/>
    </source>
</evidence>
<dbReference type="Pfam" id="PF00990">
    <property type="entry name" value="GGDEF"/>
    <property type="match status" value="1"/>
</dbReference>
<keyword evidence="7" id="KW-1185">Reference proteome</keyword>
<evidence type="ECO:0000256" key="2">
    <source>
        <dbReference type="ARBA" id="ARBA00034247"/>
    </source>
</evidence>
<comment type="caution">
    <text evidence="6">The sequence shown here is derived from an EMBL/GenBank/DDBJ whole genome shotgun (WGS) entry which is preliminary data.</text>
</comment>
<feature type="transmembrane region" description="Helical" evidence="3">
    <location>
        <begin position="330"/>
        <end position="349"/>
    </location>
</feature>
<gene>
    <name evidence="6" type="ORF">F0415_10640</name>
</gene>
<keyword evidence="3" id="KW-0472">Membrane</keyword>
<dbReference type="GO" id="GO:0005886">
    <property type="term" value="C:plasma membrane"/>
    <property type="evidence" value="ECO:0007669"/>
    <property type="project" value="TreeGrafter"/>
</dbReference>
<keyword evidence="4" id="KW-0732">Signal</keyword>
<dbReference type="GO" id="GO:1902201">
    <property type="term" value="P:negative regulation of bacterial-type flagellum-dependent cell motility"/>
    <property type="evidence" value="ECO:0007669"/>
    <property type="project" value="TreeGrafter"/>
</dbReference>
<sequence length="728" mass="78513">MRKAWSLLVGVVVVALAMVSGGAVSAEAEKAGPALQLAWMETPLGTTLDDILTGRAQPGFTPVLSQGLPFSARQDRVLWVRIRTELPEAADWHLDVNRVPLDRLRLRARDGSVLAEDSFFARGPEIATWPAVFDLPLPPGLSGPIELYLETQGTVMGGLHLAIRRQAESDAREAEARRYFRWVYGLLLLVAVLSLVRHMEDPQCGALAVGAAAFCSWLACLGINGHLYSLPEIALLSGRGAAVPQALFLLGAGPLVLATRHYAGISRSAPRLSVWSAVLGWLLVLAALYGLFMVEGHQAAALQWIALAGYALALAACLLMLLLDSRGYRWGPVLALLAMAAAVAARLLADRQWLPAGLASLYGWQALLALAMMLYLGLPWMRARMQRWAARKRAVPPEPSLEEKIEAARQRLMQSLQAGLEHADDDDMTWIAYRRLLDGLKSVLPQQSSAVVGLQPDGEPLMFVTPPDAEPRYRQLLEQRATLVRNLSKLKAPQQVGMDFDGPEGPLEKVQLAVIPLPIPKPGWGALLVERPAELSYSEAELALCAEFAAMASMAGEEAAGAIGAQRAADTDPATGTFRAEVARELLQERMAKARLKQQPLSLLYFVLDQLPALREAGGEVGAVAGLRPLAELLRDEMAHGDLLGRSGPDGFLLVAHGKRLAEAREYADRLRAAVQRMPVDPRVAPFLTVSVGIAQAGADDRDATALADRAGRAAHIASKNGGNQIFS</sequence>
<keyword evidence="3" id="KW-1133">Transmembrane helix</keyword>
<proteinExistence type="predicted"/>
<comment type="catalytic activity">
    <reaction evidence="2">
        <text>2 GTP = 3',3'-c-di-GMP + 2 diphosphate</text>
        <dbReference type="Rhea" id="RHEA:24898"/>
        <dbReference type="ChEBI" id="CHEBI:33019"/>
        <dbReference type="ChEBI" id="CHEBI:37565"/>
        <dbReference type="ChEBI" id="CHEBI:58805"/>
        <dbReference type="EC" id="2.7.7.65"/>
    </reaction>
</comment>
<dbReference type="InterPro" id="IPR050469">
    <property type="entry name" value="Diguanylate_Cyclase"/>
</dbReference>
<keyword evidence="3" id="KW-0812">Transmembrane</keyword>
<dbReference type="RefSeq" id="WP_149861202.1">
    <property type="nucleotide sequence ID" value="NZ_VUOD01000009.1"/>
</dbReference>
<dbReference type="PANTHER" id="PTHR45138:SF9">
    <property type="entry name" value="DIGUANYLATE CYCLASE DGCM-RELATED"/>
    <property type="match status" value="1"/>
</dbReference>
<evidence type="ECO:0000256" key="4">
    <source>
        <dbReference type="SAM" id="SignalP"/>
    </source>
</evidence>
<accession>A0A5B2Z8H3</accession>
<evidence type="ECO:0000256" key="3">
    <source>
        <dbReference type="SAM" id="Phobius"/>
    </source>
</evidence>
<organism evidence="6 7">
    <name type="scientific">Arenimonas fontis</name>
    <dbReference type="NCBI Taxonomy" id="2608255"/>
    <lineage>
        <taxon>Bacteria</taxon>
        <taxon>Pseudomonadati</taxon>
        <taxon>Pseudomonadota</taxon>
        <taxon>Gammaproteobacteria</taxon>
        <taxon>Lysobacterales</taxon>
        <taxon>Lysobacteraceae</taxon>
        <taxon>Arenimonas</taxon>
    </lineage>
</organism>
<dbReference type="CDD" id="cd01949">
    <property type="entry name" value="GGDEF"/>
    <property type="match status" value="1"/>
</dbReference>
<dbReference type="EMBL" id="VUOD01000009">
    <property type="protein sequence ID" value="KAA2284197.1"/>
    <property type="molecule type" value="Genomic_DNA"/>
</dbReference>
<evidence type="ECO:0000259" key="5">
    <source>
        <dbReference type="PROSITE" id="PS50887"/>
    </source>
</evidence>
<feature type="transmembrane region" description="Helical" evidence="3">
    <location>
        <begin position="241"/>
        <end position="260"/>
    </location>
</feature>
<evidence type="ECO:0000313" key="7">
    <source>
        <dbReference type="Proteomes" id="UP000322165"/>
    </source>
</evidence>
<feature type="signal peptide" evidence="4">
    <location>
        <begin position="1"/>
        <end position="25"/>
    </location>
</feature>
<dbReference type="PANTHER" id="PTHR45138">
    <property type="entry name" value="REGULATORY COMPONENTS OF SENSORY TRANSDUCTION SYSTEM"/>
    <property type="match status" value="1"/>
</dbReference>
<name>A0A5B2Z8H3_9GAMM</name>
<dbReference type="Proteomes" id="UP000322165">
    <property type="component" value="Unassembled WGS sequence"/>
</dbReference>
<feature type="transmembrane region" description="Helical" evidence="3">
    <location>
        <begin position="208"/>
        <end position="229"/>
    </location>
</feature>
<dbReference type="GO" id="GO:0052621">
    <property type="term" value="F:diguanylate cyclase activity"/>
    <property type="evidence" value="ECO:0007669"/>
    <property type="project" value="UniProtKB-EC"/>
</dbReference>
<dbReference type="InterPro" id="IPR043128">
    <property type="entry name" value="Rev_trsase/Diguanyl_cyclase"/>
</dbReference>
<dbReference type="SUPFAM" id="SSF55073">
    <property type="entry name" value="Nucleotide cyclase"/>
    <property type="match status" value="1"/>
</dbReference>
<dbReference type="GO" id="GO:0043709">
    <property type="term" value="P:cell adhesion involved in single-species biofilm formation"/>
    <property type="evidence" value="ECO:0007669"/>
    <property type="project" value="TreeGrafter"/>
</dbReference>
<feature type="domain" description="GGDEF" evidence="5">
    <location>
        <begin position="599"/>
        <end position="728"/>
    </location>
</feature>
<dbReference type="PROSITE" id="PS50887">
    <property type="entry name" value="GGDEF"/>
    <property type="match status" value="1"/>
</dbReference>
<dbReference type="SMART" id="SM00267">
    <property type="entry name" value="GGDEF"/>
    <property type="match status" value="1"/>
</dbReference>
<feature type="transmembrane region" description="Helical" evidence="3">
    <location>
        <begin position="304"/>
        <end position="323"/>
    </location>
</feature>
<feature type="transmembrane region" description="Helical" evidence="3">
    <location>
        <begin position="361"/>
        <end position="381"/>
    </location>
</feature>
<dbReference type="AlphaFoldDB" id="A0A5B2Z8H3"/>
<reference evidence="6 7" key="2">
    <citation type="submission" date="2019-09" db="EMBL/GenBank/DDBJ databases">
        <authorList>
            <person name="Mazur A."/>
        </authorList>
    </citation>
    <scope>NUCLEOTIDE SEQUENCE [LARGE SCALE GENOMIC DNA]</scope>
    <source>
        <strain evidence="6 7">3729k</strain>
    </source>
</reference>
<dbReference type="NCBIfam" id="TIGR00254">
    <property type="entry name" value="GGDEF"/>
    <property type="match status" value="1"/>
</dbReference>
<dbReference type="Gene3D" id="3.30.70.270">
    <property type="match status" value="1"/>
</dbReference>